<dbReference type="SMART" id="SM00028">
    <property type="entry name" value="TPR"/>
    <property type="match status" value="2"/>
</dbReference>
<organism evidence="3 4">
    <name type="scientific">Methanospirillum hungatei JF-1 (strain ATCC 27890 / DSM 864 / NBRC 100397 / JF-1)</name>
    <dbReference type="NCBI Taxonomy" id="323259"/>
    <lineage>
        <taxon>Archaea</taxon>
        <taxon>Methanobacteriati</taxon>
        <taxon>Methanobacteriota</taxon>
        <taxon>Stenosarchaea group</taxon>
        <taxon>Methanomicrobia</taxon>
        <taxon>Methanomicrobiales</taxon>
        <taxon>Methanospirillaceae</taxon>
        <taxon>Methanospirillum</taxon>
    </lineage>
</organism>
<dbReference type="Gene3D" id="2.60.40.10">
    <property type="entry name" value="Immunoglobulins"/>
    <property type="match status" value="3"/>
</dbReference>
<feature type="domain" description="CARDB" evidence="2">
    <location>
        <begin position="293"/>
        <end position="402"/>
    </location>
</feature>
<proteinExistence type="predicted"/>
<evidence type="ECO:0000313" key="4">
    <source>
        <dbReference type="Proteomes" id="UP000001941"/>
    </source>
</evidence>
<dbReference type="InterPro" id="IPR013783">
    <property type="entry name" value="Ig-like_fold"/>
</dbReference>
<protein>
    <submittedName>
        <fullName evidence="3">APHP</fullName>
    </submittedName>
</protein>
<dbReference type="Proteomes" id="UP000001941">
    <property type="component" value="Chromosome"/>
</dbReference>
<dbReference type="HOGENOM" id="CLU_499339_0_0_2"/>
<evidence type="ECO:0000256" key="1">
    <source>
        <dbReference type="PROSITE-ProRule" id="PRU00339"/>
    </source>
</evidence>
<dbReference type="InParanoid" id="Q2FMR6"/>
<accession>Q2FMR6</accession>
<feature type="repeat" description="TPR" evidence="1">
    <location>
        <begin position="31"/>
        <end position="64"/>
    </location>
</feature>
<dbReference type="OrthoDB" id="115601at2157"/>
<feature type="domain" description="CARDB" evidence="2">
    <location>
        <begin position="428"/>
        <end position="535"/>
    </location>
</feature>
<dbReference type="RefSeq" id="WP_011447547.1">
    <property type="nucleotide sequence ID" value="NC_007796.1"/>
</dbReference>
<dbReference type="InterPro" id="IPR011990">
    <property type="entry name" value="TPR-like_helical_dom_sf"/>
</dbReference>
<dbReference type="GeneID" id="3922018"/>
<dbReference type="EMBL" id="CP000254">
    <property type="protein sequence ID" value="ABD40260.1"/>
    <property type="molecule type" value="Genomic_DNA"/>
</dbReference>
<dbReference type="AlphaFoldDB" id="Q2FMR6"/>
<dbReference type="STRING" id="323259.Mhun_0498"/>
<keyword evidence="4" id="KW-1185">Reference proteome</keyword>
<dbReference type="eggNOG" id="arCOG03032">
    <property type="taxonomic scope" value="Archaea"/>
</dbReference>
<dbReference type="PROSITE" id="PS50005">
    <property type="entry name" value="TPR"/>
    <property type="match status" value="1"/>
</dbReference>
<sequence length="545" mass="59079">MAFWVASIILVLIFSAGVVAGEDMTDRIQYAEYWYQQGVSEFLLKHYDRALYLLDTAVAQDPDLADAWYWRGVVLSALGDSAGSAESIAKAKAMNPMIDDPFHRRVGPLAELVITPVPTPRTVRDEEQPQMVETKIDLSKQPDPTGPDMVMTSFTPLVREGNPQLEVKATVVNQGYRPSTDFFITFYASDDATITRDDTPIGYYLIPNLKQDMEKKLIGYFPMERMQPGTFYLGAIADPANEIMEVSEDNNVIVSASKVTIPDVKSSAFLVTTGSVPFVSEETNEDTRFTITRPDLVISKVTSQQSAVQGGTLNVNTTVKNQGSASAGPFRISLYLSPDALITEKDREIGYGEVTDLGVGMLRDGTAIATIPADLIPGTYYLGVMVDSGKVISEENEANNVLFADKMVKISAGTQPVVTETPQPLTLPDLTIPDISSDTEGTPGGVMNVSTSIRNVGTGDAGSFIVELYLSTDAELSDEDILLGMGEIPELPAGTQSDGNAPTPIPVNMTPGIYYFGILVDGEDDVIESDETNNMRFAKIPVTIK</sequence>
<evidence type="ECO:0000313" key="3">
    <source>
        <dbReference type="EMBL" id="ABD40260.1"/>
    </source>
</evidence>
<dbReference type="InterPro" id="IPR019734">
    <property type="entry name" value="TPR_rpt"/>
</dbReference>
<reference evidence="4" key="1">
    <citation type="journal article" date="2016" name="Stand. Genomic Sci.">
        <title>Complete genome sequence of Methanospirillum hungatei type strain JF1.</title>
        <authorList>
            <person name="Gunsalus R.P."/>
            <person name="Cook L.E."/>
            <person name="Crable B."/>
            <person name="Rohlin L."/>
            <person name="McDonald E."/>
            <person name="Mouttaki H."/>
            <person name="Sieber J.R."/>
            <person name="Poweleit N."/>
            <person name="Zhou H."/>
            <person name="Lapidus A.L."/>
            <person name="Daligault H.E."/>
            <person name="Land M."/>
            <person name="Gilna P."/>
            <person name="Ivanova N."/>
            <person name="Kyrpides N."/>
            <person name="Culley D.E."/>
            <person name="McInerney M.J."/>
        </authorList>
    </citation>
    <scope>NUCLEOTIDE SEQUENCE [LARGE SCALE GENOMIC DNA]</scope>
    <source>
        <strain evidence="4">ATCC 27890 / DSM 864 / NBRC 100397 / JF-1</strain>
    </source>
</reference>
<dbReference type="eggNOG" id="arCOG02532">
    <property type="taxonomic scope" value="Archaea"/>
</dbReference>
<feature type="domain" description="CARDB" evidence="2">
    <location>
        <begin position="147"/>
        <end position="253"/>
    </location>
</feature>
<dbReference type="InterPro" id="IPR011635">
    <property type="entry name" value="CARDB"/>
</dbReference>
<gene>
    <name evidence="3" type="ordered locus">Mhun_0498</name>
</gene>
<dbReference type="KEGG" id="mhu:Mhun_0498"/>
<evidence type="ECO:0000259" key="2">
    <source>
        <dbReference type="Pfam" id="PF07705"/>
    </source>
</evidence>
<keyword evidence="1" id="KW-0802">TPR repeat</keyword>
<dbReference type="Gene3D" id="1.25.40.10">
    <property type="entry name" value="Tetratricopeptide repeat domain"/>
    <property type="match status" value="1"/>
</dbReference>
<name>Q2FMR6_METHJ</name>
<dbReference type="EnsemblBacteria" id="ABD40260">
    <property type="protein sequence ID" value="ABD40260"/>
    <property type="gene ID" value="Mhun_0498"/>
</dbReference>
<dbReference type="SUPFAM" id="SSF48452">
    <property type="entry name" value="TPR-like"/>
    <property type="match status" value="1"/>
</dbReference>
<dbReference type="Pfam" id="PF07705">
    <property type="entry name" value="CARDB"/>
    <property type="match status" value="3"/>
</dbReference>